<organism evidence="2 3">
    <name type="scientific">Moritella marina ATCC 15381</name>
    <dbReference type="NCBI Taxonomy" id="1202962"/>
    <lineage>
        <taxon>Bacteria</taxon>
        <taxon>Pseudomonadati</taxon>
        <taxon>Pseudomonadota</taxon>
        <taxon>Gammaproteobacteria</taxon>
        <taxon>Alteromonadales</taxon>
        <taxon>Moritellaceae</taxon>
        <taxon>Moritella</taxon>
    </lineage>
</organism>
<name>A0A5J6WGV7_MORMI</name>
<evidence type="ECO:0000313" key="2">
    <source>
        <dbReference type="EMBL" id="QFI36458.1"/>
    </source>
</evidence>
<protein>
    <submittedName>
        <fullName evidence="2">GNAT family N-acetyltransferase</fullName>
    </submittedName>
</protein>
<dbReference type="InterPro" id="IPR016181">
    <property type="entry name" value="Acyl_CoA_acyltransferase"/>
</dbReference>
<dbReference type="OrthoDB" id="5173601at2"/>
<dbReference type="Proteomes" id="UP000327424">
    <property type="component" value="Chromosome"/>
</dbReference>
<gene>
    <name evidence="2" type="ORF">FR932_00785</name>
</gene>
<dbReference type="EMBL" id="CP044399">
    <property type="protein sequence ID" value="QFI36458.1"/>
    <property type="molecule type" value="Genomic_DNA"/>
</dbReference>
<dbReference type="CDD" id="cd04301">
    <property type="entry name" value="NAT_SF"/>
    <property type="match status" value="1"/>
</dbReference>
<dbReference type="PANTHER" id="PTHR43072:SF60">
    <property type="entry name" value="L-2,4-DIAMINOBUTYRIC ACID ACETYLTRANSFERASE"/>
    <property type="match status" value="1"/>
</dbReference>
<evidence type="ECO:0000313" key="3">
    <source>
        <dbReference type="Proteomes" id="UP000327424"/>
    </source>
</evidence>
<dbReference type="Gene3D" id="3.40.630.30">
    <property type="match status" value="1"/>
</dbReference>
<sequence length="169" mass="18608">MVTIRQVQETDGLALSLLLNQLDAETPFMAMGEQNSAEELSQHLGLFIDSAAQVLLVVETKDMQLIGFAIGITGYISGDRNTAALVIGIKQAHVGMGFGRQLLTHIEDWAQDAQLQQLELAVMNNNDNAIVFYENMGFKQQIIQPGSLVSELTKNELYMIKAVNLQEAE</sequence>
<dbReference type="RefSeq" id="WP_019440760.1">
    <property type="nucleotide sequence ID" value="NZ_ALOE01000011.1"/>
</dbReference>
<feature type="domain" description="N-acetyltransferase" evidence="1">
    <location>
        <begin position="2"/>
        <end position="164"/>
    </location>
</feature>
<keyword evidence="3" id="KW-1185">Reference proteome</keyword>
<dbReference type="Pfam" id="PF00583">
    <property type="entry name" value="Acetyltransf_1"/>
    <property type="match status" value="1"/>
</dbReference>
<dbReference type="InterPro" id="IPR000182">
    <property type="entry name" value="GNAT_dom"/>
</dbReference>
<keyword evidence="2" id="KW-0808">Transferase</keyword>
<dbReference type="GO" id="GO:0016747">
    <property type="term" value="F:acyltransferase activity, transferring groups other than amino-acyl groups"/>
    <property type="evidence" value="ECO:0007669"/>
    <property type="project" value="InterPro"/>
</dbReference>
<dbReference type="AlphaFoldDB" id="A0A5J6WGV7"/>
<accession>A0A5J6WGV7</accession>
<proteinExistence type="predicted"/>
<dbReference type="SUPFAM" id="SSF55729">
    <property type="entry name" value="Acyl-CoA N-acyltransferases (Nat)"/>
    <property type="match status" value="1"/>
</dbReference>
<dbReference type="KEGG" id="mmaa:FR932_00785"/>
<dbReference type="PROSITE" id="PS51186">
    <property type="entry name" value="GNAT"/>
    <property type="match status" value="1"/>
</dbReference>
<evidence type="ECO:0000259" key="1">
    <source>
        <dbReference type="PROSITE" id="PS51186"/>
    </source>
</evidence>
<dbReference type="PANTHER" id="PTHR43072">
    <property type="entry name" value="N-ACETYLTRANSFERASE"/>
    <property type="match status" value="1"/>
</dbReference>
<reference evidence="2 3" key="1">
    <citation type="submission" date="2019-09" db="EMBL/GenBank/DDBJ databases">
        <title>Hybrid Assembly of the complete Genome of the Deep-Sea Bacterium Moritella marina from long Nanopore and Illumina reads.</title>
        <authorList>
            <person name="Magin S."/>
            <person name="Georgoulis A."/>
            <person name="Papadimitriou K."/>
            <person name="Iliakis G."/>
            <person name="Vorgias C.E."/>
        </authorList>
    </citation>
    <scope>NUCLEOTIDE SEQUENCE [LARGE SCALE GENOMIC DNA]</scope>
    <source>
        <strain evidence="2 3">MP-1</strain>
    </source>
</reference>